<evidence type="ECO:0000256" key="1">
    <source>
        <dbReference type="SAM" id="SignalP"/>
    </source>
</evidence>
<keyword evidence="1" id="KW-0732">Signal</keyword>
<dbReference type="Proteomes" id="UP000226420">
    <property type="component" value="Unassembled WGS sequence"/>
</dbReference>
<name>A0AAJ4WCM0_9GAMM</name>
<dbReference type="AlphaFoldDB" id="A0AAJ4WCM0"/>
<dbReference type="InterPro" id="IPR009918">
    <property type="entry name" value="DUF1454"/>
</dbReference>
<gene>
    <name evidence="2" type="ORF">SAMN02745723_110115</name>
</gene>
<proteinExistence type="predicted"/>
<accession>A0AAJ4WCM0</accession>
<dbReference type="Pfam" id="PF07305">
    <property type="entry name" value="DUF1454"/>
    <property type="match status" value="1"/>
</dbReference>
<feature type="signal peptide" evidence="1">
    <location>
        <begin position="1"/>
        <end position="27"/>
    </location>
</feature>
<evidence type="ECO:0000313" key="3">
    <source>
        <dbReference type="Proteomes" id="UP000226420"/>
    </source>
</evidence>
<reference evidence="2 3" key="1">
    <citation type="submission" date="2016-10" db="EMBL/GenBank/DDBJ databases">
        <authorList>
            <person name="Varghese N."/>
            <person name="Submissions S."/>
        </authorList>
    </citation>
    <scope>NUCLEOTIDE SEQUENCE [LARGE SCALE GENOMIC DNA]</scope>
    <source>
        <strain evidence="2 3">DSM 5563</strain>
    </source>
</reference>
<comment type="caution">
    <text evidence="2">The sequence shown here is derived from an EMBL/GenBank/DDBJ whole genome shotgun (WGS) entry which is preliminary data.</text>
</comment>
<protein>
    <recommendedName>
        <fullName evidence="4">DUF1454 domain-containing protein</fullName>
    </recommendedName>
</protein>
<organism evidence="2 3">
    <name type="scientific">Pragia fontium DSM 5563 = ATCC 49100</name>
    <dbReference type="NCBI Taxonomy" id="1122977"/>
    <lineage>
        <taxon>Bacteria</taxon>
        <taxon>Pseudomonadati</taxon>
        <taxon>Pseudomonadota</taxon>
        <taxon>Gammaproteobacteria</taxon>
        <taxon>Enterobacterales</taxon>
        <taxon>Budviciaceae</taxon>
        <taxon>Pragia</taxon>
    </lineage>
</organism>
<evidence type="ECO:0008006" key="4">
    <source>
        <dbReference type="Google" id="ProtNLM"/>
    </source>
</evidence>
<dbReference type="RefSeq" id="WP_232036575.1">
    <property type="nucleotide sequence ID" value="NZ_FOLW01000010.1"/>
</dbReference>
<dbReference type="EMBL" id="FOLW01000010">
    <property type="protein sequence ID" value="SFD23168.1"/>
    <property type="molecule type" value="Genomic_DNA"/>
</dbReference>
<evidence type="ECO:0000313" key="2">
    <source>
        <dbReference type="EMBL" id="SFD23168.1"/>
    </source>
</evidence>
<sequence length="221" mass="24487">MGHDTLTKAGIFSATLLTLMLSNTAFAVEPNASSSESSSAKHSETVVAPYLREDAPTFNLTVAQFREKFNTTYPHMVLAEYKTIKTLEVKSPLIRAASRINNTLYSSVAIDKSQRTIRSLQLTYLPPPPSEEKPEKPENIAKAEKADRAVLANYMAAFISLFEPTSTLEKCQNKANELLEKGKGSPFYQQKEGTLRFVIADHNEKGITFAIEPIKLSLSDK</sequence>
<feature type="chain" id="PRO_5042577848" description="DUF1454 domain-containing protein" evidence="1">
    <location>
        <begin position="28"/>
        <end position="221"/>
    </location>
</feature>